<keyword evidence="1" id="KW-0808">Transferase</keyword>
<dbReference type="NCBIfam" id="TIGR01987">
    <property type="entry name" value="HI0074"/>
    <property type="match status" value="1"/>
</dbReference>
<reference evidence="1 2" key="1">
    <citation type="submission" date="2015-11" db="EMBL/GenBank/DDBJ databases">
        <title>Draft genome of Sulfurovum riftiae 1812E, a member of the Epsilonproteobacteria isolated from the tube of the deep-sea hydrothermal vent tubewom Riftia pachyptila.</title>
        <authorList>
            <person name="Vetriani C."/>
            <person name="Giovannelli D."/>
        </authorList>
    </citation>
    <scope>NUCLEOTIDE SEQUENCE [LARGE SCALE GENOMIC DNA]</scope>
    <source>
        <strain evidence="1 2">1812E</strain>
    </source>
</reference>
<evidence type="ECO:0000313" key="1">
    <source>
        <dbReference type="EMBL" id="KYJ85657.1"/>
    </source>
</evidence>
<keyword evidence="2" id="KW-1185">Reference proteome</keyword>
<dbReference type="RefSeq" id="WP_067332492.1">
    <property type="nucleotide sequence ID" value="NZ_LNKT01000071.1"/>
</dbReference>
<sequence length="139" mass="16249">MALEKKISDFQNALERLNEAFVKTKEHQNEEEYSFFRDSTIQRFEFTLEIAWKSIKTFLLEQDGIECRSPKACMRDFFSTGYIDEVGIGELLAMIDDRNLATHTYHEALADEIFEHISVYLVILQNIYNTIHTIATSDK</sequence>
<gene>
    <name evidence="1" type="ORF">AS592_01075</name>
</gene>
<dbReference type="OrthoDB" id="9810452at2"/>
<dbReference type="InterPro" id="IPR010235">
    <property type="entry name" value="HepT"/>
</dbReference>
<dbReference type="EMBL" id="LNKT01000071">
    <property type="protein sequence ID" value="KYJ85657.1"/>
    <property type="molecule type" value="Genomic_DNA"/>
</dbReference>
<comment type="caution">
    <text evidence="1">The sequence shown here is derived from an EMBL/GenBank/DDBJ whole genome shotgun (WGS) entry which is preliminary data.</text>
</comment>
<evidence type="ECO:0000313" key="2">
    <source>
        <dbReference type="Proteomes" id="UP000075359"/>
    </source>
</evidence>
<dbReference type="AlphaFoldDB" id="A0A151CDQ8"/>
<dbReference type="SUPFAM" id="SSF81593">
    <property type="entry name" value="Nucleotidyltransferase substrate binding subunit/domain"/>
    <property type="match status" value="1"/>
</dbReference>
<accession>A0A151CDQ8</accession>
<name>A0A151CDQ8_9BACT</name>
<dbReference type="Proteomes" id="UP000075359">
    <property type="component" value="Unassembled WGS sequence"/>
</dbReference>
<organism evidence="1 2">
    <name type="scientific">Sulfurovum riftiae</name>
    <dbReference type="NCBI Taxonomy" id="1630136"/>
    <lineage>
        <taxon>Bacteria</taxon>
        <taxon>Pseudomonadati</taxon>
        <taxon>Campylobacterota</taxon>
        <taxon>Epsilonproteobacteria</taxon>
        <taxon>Campylobacterales</taxon>
        <taxon>Sulfurovaceae</taxon>
        <taxon>Sulfurovum</taxon>
    </lineage>
</organism>
<dbReference type="Gene3D" id="1.20.120.330">
    <property type="entry name" value="Nucleotidyltransferases domain 2"/>
    <property type="match status" value="1"/>
</dbReference>
<dbReference type="Pfam" id="PF08780">
    <property type="entry name" value="NTase_sub_bind"/>
    <property type="match status" value="1"/>
</dbReference>
<proteinExistence type="predicted"/>
<dbReference type="GO" id="GO:0016740">
    <property type="term" value="F:transferase activity"/>
    <property type="evidence" value="ECO:0007669"/>
    <property type="project" value="UniProtKB-KW"/>
</dbReference>
<protein>
    <submittedName>
        <fullName evidence="1">Nucleotidyltransferase</fullName>
    </submittedName>
</protein>